<protein>
    <recommendedName>
        <fullName evidence="1">NTP pyrophosphohydrolase MazG-like domain-containing protein</fullName>
    </recommendedName>
</protein>
<dbReference type="PIRSF" id="PIRSF006639">
    <property type="entry name" value="UCP006639_pph"/>
    <property type="match status" value="1"/>
</dbReference>
<dbReference type="InterPro" id="IPR004518">
    <property type="entry name" value="MazG-like_dom"/>
</dbReference>
<dbReference type="AlphaFoldDB" id="A0A1F6M3P3"/>
<reference evidence="2 3" key="1">
    <citation type="journal article" date="2016" name="Nat. Commun.">
        <title>Thousands of microbial genomes shed light on interconnected biogeochemical processes in an aquifer system.</title>
        <authorList>
            <person name="Anantharaman K."/>
            <person name="Brown C.T."/>
            <person name="Hug L.A."/>
            <person name="Sharon I."/>
            <person name="Castelle C.J."/>
            <person name="Probst A.J."/>
            <person name="Thomas B.C."/>
            <person name="Singh A."/>
            <person name="Wilkins M.J."/>
            <person name="Karaoz U."/>
            <person name="Brodie E.L."/>
            <person name="Williams K.H."/>
            <person name="Hubbard S.S."/>
            <person name="Banfield J.F."/>
        </authorList>
    </citation>
    <scope>NUCLEOTIDE SEQUENCE [LARGE SCALE GENOMIC DNA]</scope>
</reference>
<proteinExistence type="predicted"/>
<dbReference type="EMBL" id="MFQB01000038">
    <property type="protein sequence ID" value="OGH66226.1"/>
    <property type="molecule type" value="Genomic_DNA"/>
</dbReference>
<dbReference type="Pfam" id="PF03819">
    <property type="entry name" value="MazG"/>
    <property type="match status" value="1"/>
</dbReference>
<evidence type="ECO:0000259" key="1">
    <source>
        <dbReference type="Pfam" id="PF03819"/>
    </source>
</evidence>
<gene>
    <name evidence="2" type="ORF">A3J66_04210</name>
</gene>
<dbReference type="Proteomes" id="UP000176282">
    <property type="component" value="Unassembled WGS sequence"/>
</dbReference>
<dbReference type="SUPFAM" id="SSF101386">
    <property type="entry name" value="all-alpha NTP pyrophosphatases"/>
    <property type="match status" value="1"/>
</dbReference>
<dbReference type="STRING" id="1798680.A3J66_04210"/>
<evidence type="ECO:0000313" key="3">
    <source>
        <dbReference type="Proteomes" id="UP000176282"/>
    </source>
</evidence>
<dbReference type="CDD" id="cd11541">
    <property type="entry name" value="NTP-PPase_u4"/>
    <property type="match status" value="1"/>
</dbReference>
<evidence type="ECO:0000313" key="2">
    <source>
        <dbReference type="EMBL" id="OGH66226.1"/>
    </source>
</evidence>
<comment type="caution">
    <text evidence="2">The sequence shown here is derived from an EMBL/GenBank/DDBJ whole genome shotgun (WGS) entry which is preliminary data.</text>
</comment>
<feature type="domain" description="NTP pyrophosphohydrolase MazG-like" evidence="1">
    <location>
        <begin position="23"/>
        <end position="97"/>
    </location>
</feature>
<accession>A0A1F6M3P3</accession>
<sequence length="108" mass="12249">MTFEEYQQHTGRQLISEDLHSLEYYALGLTGEAGEVADKIKKIWRDHNRVVSDEDKEKLKQELGDVMWYVSQMASFLGFSLHEVASGNIAKGDDRHARGVQHGAGDDR</sequence>
<organism evidence="2 3">
    <name type="scientific">Candidatus Magasanikbacteria bacterium RIFCSPHIGHO2_02_FULL_47_14</name>
    <dbReference type="NCBI Taxonomy" id="1798680"/>
    <lineage>
        <taxon>Bacteria</taxon>
        <taxon>Candidatus Magasanikiibacteriota</taxon>
    </lineage>
</organism>
<name>A0A1F6M3P3_9BACT</name>
<dbReference type="Gene3D" id="1.10.287.1080">
    <property type="entry name" value="MazG-like"/>
    <property type="match status" value="1"/>
</dbReference>
<dbReference type="InterPro" id="IPR011379">
    <property type="entry name" value="MazG-related_GP37"/>
</dbReference>